<dbReference type="Proteomes" id="UP000004893">
    <property type="component" value="Unassembled WGS sequence"/>
</dbReference>
<evidence type="ECO:0008006" key="3">
    <source>
        <dbReference type="Google" id="ProtNLM"/>
    </source>
</evidence>
<dbReference type="AlphaFoldDB" id="C0BY22"/>
<dbReference type="STRING" id="553973.CLOHYLEM_04710"/>
<name>C0BY22_9FIRM</name>
<reference evidence="1" key="1">
    <citation type="submission" date="2009-02" db="EMBL/GenBank/DDBJ databases">
        <authorList>
            <person name="Fulton L."/>
            <person name="Clifton S."/>
            <person name="Fulton B."/>
            <person name="Xu J."/>
            <person name="Minx P."/>
            <person name="Pepin K.H."/>
            <person name="Johnson M."/>
            <person name="Bhonagiri V."/>
            <person name="Nash W.E."/>
            <person name="Mardis E.R."/>
            <person name="Wilson R.K."/>
        </authorList>
    </citation>
    <scope>NUCLEOTIDE SEQUENCE [LARGE SCALE GENOMIC DNA]</scope>
    <source>
        <strain evidence="1">DSM 15053</strain>
    </source>
</reference>
<gene>
    <name evidence="1" type="ORF">CLOHYLEM_04710</name>
</gene>
<proteinExistence type="predicted"/>
<comment type="caution">
    <text evidence="1">The sequence shown here is derived from an EMBL/GenBank/DDBJ whole genome shotgun (WGS) entry which is preliminary data.</text>
</comment>
<reference evidence="1" key="2">
    <citation type="submission" date="2013-06" db="EMBL/GenBank/DDBJ databases">
        <title>Draft genome sequence of Clostridium hylemonae (DSM 15053).</title>
        <authorList>
            <person name="Sudarsanam P."/>
            <person name="Ley R."/>
            <person name="Guruge J."/>
            <person name="Turnbaugh P.J."/>
            <person name="Mahowald M."/>
            <person name="Liep D."/>
            <person name="Gordon J."/>
        </authorList>
    </citation>
    <scope>NUCLEOTIDE SEQUENCE</scope>
    <source>
        <strain evidence="1">DSM 15053</strain>
    </source>
</reference>
<dbReference type="EMBL" id="ABYI02000015">
    <property type="protein sequence ID" value="EEG75179.1"/>
    <property type="molecule type" value="Genomic_DNA"/>
</dbReference>
<dbReference type="eggNOG" id="ENOG5030570">
    <property type="taxonomic scope" value="Bacteria"/>
</dbReference>
<protein>
    <recommendedName>
        <fullName evidence="3">SipW-cognate class signal peptide</fullName>
    </recommendedName>
</protein>
<sequence length="167" mass="17191">MQKLGKKKILGLLTAAAIVATTVGSFAVWDTLSTKSNGTLTVASPIVVKTQDIGEFTETKASLEATPSYNKNVTFEVDGLANAADKQLKLGCKITDGSNVDQTGNFTVEITGTGNNAVTNNVDPSVEASNTYTVTITPNDTPEAKAIAGQALNVEVTGTLGDAPSTP</sequence>
<organism evidence="1 2">
    <name type="scientific">[Clostridium] hylemonae DSM 15053</name>
    <dbReference type="NCBI Taxonomy" id="553973"/>
    <lineage>
        <taxon>Bacteria</taxon>
        <taxon>Bacillati</taxon>
        <taxon>Bacillota</taxon>
        <taxon>Clostridia</taxon>
        <taxon>Lachnospirales</taxon>
        <taxon>Lachnospiraceae</taxon>
    </lineage>
</organism>
<dbReference type="OrthoDB" id="2088418at2"/>
<keyword evidence="2" id="KW-1185">Reference proteome</keyword>
<accession>C0BY22</accession>
<dbReference type="HOGENOM" id="CLU_1632487_0_0_9"/>
<evidence type="ECO:0000313" key="1">
    <source>
        <dbReference type="EMBL" id="EEG75179.1"/>
    </source>
</evidence>
<evidence type="ECO:0000313" key="2">
    <source>
        <dbReference type="Proteomes" id="UP000004893"/>
    </source>
</evidence>
<dbReference type="RefSeq" id="WP_006442042.1">
    <property type="nucleotide sequence ID" value="NZ_CP036524.1"/>
</dbReference>